<proteinExistence type="inferred from homology"/>
<dbReference type="Gene3D" id="2.40.50.100">
    <property type="match status" value="1"/>
</dbReference>
<dbReference type="InterPro" id="IPR058627">
    <property type="entry name" value="MdtA-like_C"/>
</dbReference>
<evidence type="ECO:0000259" key="6">
    <source>
        <dbReference type="Pfam" id="PF25967"/>
    </source>
</evidence>
<dbReference type="InterPro" id="IPR058625">
    <property type="entry name" value="MdtA-like_BSH"/>
</dbReference>
<evidence type="ECO:0000259" key="3">
    <source>
        <dbReference type="Pfam" id="PF25876"/>
    </source>
</evidence>
<dbReference type="InterPro" id="IPR006143">
    <property type="entry name" value="RND_pump_MFP"/>
</dbReference>
<dbReference type="EMBL" id="JBHUIV010000034">
    <property type="protein sequence ID" value="MFD2203759.1"/>
    <property type="molecule type" value="Genomic_DNA"/>
</dbReference>
<gene>
    <name evidence="7" type="ORF">ACFSKV_19440</name>
</gene>
<keyword evidence="8" id="KW-1185">Reference proteome</keyword>
<dbReference type="Proteomes" id="UP001597414">
    <property type="component" value="Unassembled WGS sequence"/>
</dbReference>
<dbReference type="Gene3D" id="2.40.30.170">
    <property type="match status" value="1"/>
</dbReference>
<name>A0ABW5BFA1_9BACT</name>
<evidence type="ECO:0000259" key="4">
    <source>
        <dbReference type="Pfam" id="PF25917"/>
    </source>
</evidence>
<organism evidence="7 8">
    <name type="scientific">Shivajiella indica</name>
    <dbReference type="NCBI Taxonomy" id="872115"/>
    <lineage>
        <taxon>Bacteria</taxon>
        <taxon>Pseudomonadati</taxon>
        <taxon>Bacteroidota</taxon>
        <taxon>Cytophagia</taxon>
        <taxon>Cytophagales</taxon>
        <taxon>Cyclobacteriaceae</taxon>
        <taxon>Shivajiella</taxon>
    </lineage>
</organism>
<evidence type="ECO:0000313" key="7">
    <source>
        <dbReference type="EMBL" id="MFD2203759.1"/>
    </source>
</evidence>
<dbReference type="InterPro" id="IPR058626">
    <property type="entry name" value="MdtA-like_b-barrel"/>
</dbReference>
<protein>
    <submittedName>
        <fullName evidence="7">Efflux RND transporter periplasmic adaptor subunit</fullName>
    </submittedName>
</protein>
<dbReference type="Pfam" id="PF25917">
    <property type="entry name" value="BSH_RND"/>
    <property type="match status" value="1"/>
</dbReference>
<comment type="caution">
    <text evidence="7">The sequence shown here is derived from an EMBL/GenBank/DDBJ whole genome shotgun (WGS) entry which is preliminary data.</text>
</comment>
<dbReference type="Pfam" id="PF25967">
    <property type="entry name" value="RND-MFP_C"/>
    <property type="match status" value="1"/>
</dbReference>
<dbReference type="PANTHER" id="PTHR30158">
    <property type="entry name" value="ACRA/E-RELATED COMPONENT OF DRUG EFFLUX TRANSPORTER"/>
    <property type="match status" value="1"/>
</dbReference>
<dbReference type="Pfam" id="PF25944">
    <property type="entry name" value="Beta-barrel_RND"/>
    <property type="match status" value="1"/>
</dbReference>
<dbReference type="Gene3D" id="2.40.420.20">
    <property type="match status" value="1"/>
</dbReference>
<feature type="domain" description="Multidrug resistance protein MdtA-like beta-barrel" evidence="5">
    <location>
        <begin position="188"/>
        <end position="271"/>
    </location>
</feature>
<dbReference type="InterPro" id="IPR058624">
    <property type="entry name" value="MdtA-like_HH"/>
</dbReference>
<dbReference type="PRINTS" id="PR01490">
    <property type="entry name" value="RTXTOXIND"/>
</dbReference>
<dbReference type="PANTHER" id="PTHR30158:SF23">
    <property type="entry name" value="MULTIDRUG RESISTANCE PROTEIN MEXA"/>
    <property type="match status" value="1"/>
</dbReference>
<dbReference type="Gene3D" id="1.10.287.470">
    <property type="entry name" value="Helix hairpin bin"/>
    <property type="match status" value="1"/>
</dbReference>
<dbReference type="Pfam" id="PF25876">
    <property type="entry name" value="HH_MFP_RND"/>
    <property type="match status" value="1"/>
</dbReference>
<evidence type="ECO:0000256" key="2">
    <source>
        <dbReference type="ARBA" id="ARBA00009477"/>
    </source>
</evidence>
<dbReference type="NCBIfam" id="TIGR01730">
    <property type="entry name" value="RND_mfp"/>
    <property type="match status" value="1"/>
</dbReference>
<feature type="domain" description="Multidrug resistance protein MdtA-like alpha-helical hairpin" evidence="3">
    <location>
        <begin position="93"/>
        <end position="149"/>
    </location>
</feature>
<dbReference type="RefSeq" id="WP_380806709.1">
    <property type="nucleotide sequence ID" value="NZ_JBHUIV010000034.1"/>
</dbReference>
<comment type="similarity">
    <text evidence="2">Belongs to the membrane fusion protein (MFP) (TC 8.A.1) family.</text>
</comment>
<dbReference type="SUPFAM" id="SSF111369">
    <property type="entry name" value="HlyD-like secretion proteins"/>
    <property type="match status" value="1"/>
</dbReference>
<comment type="subcellular location">
    <subcellularLocation>
        <location evidence="1">Cell envelope</location>
    </subcellularLocation>
</comment>
<feature type="domain" description="Multidrug resistance protein MdtA-like barrel-sandwich hybrid" evidence="4">
    <location>
        <begin position="58"/>
        <end position="178"/>
    </location>
</feature>
<feature type="domain" description="Multidrug resistance protein MdtA-like C-terminal permuted SH3" evidence="6">
    <location>
        <begin position="275"/>
        <end position="334"/>
    </location>
</feature>
<sequence length="362" mass="41036">MRIYYFLISIAVLHLAGCNHKSHSEKHEEGNFLVTSPIKKDTVIHHEYVSQIRSIQHIELRALEKGYLQKIYVDEGQAVKKGQLLFQIMPIIYQAEMQKAEAEVSFADIEFQNTKSLADSGIVSKNELALSRAMLEKAKAEMALAKAHLGFTEIKAPFDGIVGRFNEVRLGSLVDEGELLTTLSDNSTIWVYFNVPEAEYFDYATKPKPSDPTEVALRLANNQFYEHKGKVETIEADFNNETGNIAFRATFDNPKGILRNGQTGNILMPVDLPSALLIPQKATFEILDRKYVYVVDENGVVRSREIKVGAEMPHLYTVHEGLKETDKILVEGLRKVKNEQKILFHYKEMSKIIADLTQLYAE</sequence>
<evidence type="ECO:0000256" key="1">
    <source>
        <dbReference type="ARBA" id="ARBA00004196"/>
    </source>
</evidence>
<accession>A0ABW5BFA1</accession>
<evidence type="ECO:0000313" key="8">
    <source>
        <dbReference type="Proteomes" id="UP001597414"/>
    </source>
</evidence>
<reference evidence="8" key="1">
    <citation type="journal article" date="2019" name="Int. J. Syst. Evol. Microbiol.">
        <title>The Global Catalogue of Microorganisms (GCM) 10K type strain sequencing project: providing services to taxonomists for standard genome sequencing and annotation.</title>
        <authorList>
            <consortium name="The Broad Institute Genomics Platform"/>
            <consortium name="The Broad Institute Genome Sequencing Center for Infectious Disease"/>
            <person name="Wu L."/>
            <person name="Ma J."/>
        </authorList>
    </citation>
    <scope>NUCLEOTIDE SEQUENCE [LARGE SCALE GENOMIC DNA]</scope>
    <source>
        <strain evidence="8">KCTC 19812</strain>
    </source>
</reference>
<evidence type="ECO:0000259" key="5">
    <source>
        <dbReference type="Pfam" id="PF25944"/>
    </source>
</evidence>